<protein>
    <recommendedName>
        <fullName evidence="3">G-protein coupled receptors family 1 profile domain-containing protein</fullName>
    </recommendedName>
</protein>
<name>F8P2N4_SERL9</name>
<evidence type="ECO:0008006" key="3">
    <source>
        <dbReference type="Google" id="ProtNLM"/>
    </source>
</evidence>
<evidence type="ECO:0000256" key="1">
    <source>
        <dbReference type="SAM" id="Phobius"/>
    </source>
</evidence>
<evidence type="ECO:0000313" key="2">
    <source>
        <dbReference type="EMBL" id="EGO22419.1"/>
    </source>
</evidence>
<accession>F8P2N4</accession>
<dbReference type="HOGENOM" id="CLU_044614_0_0_1"/>
<reference evidence="2" key="1">
    <citation type="submission" date="2011-04" db="EMBL/GenBank/DDBJ databases">
        <title>Evolution of plant cell wall degrading machinery underlies the functional diversity of forest fungi.</title>
        <authorList>
            <consortium name="US DOE Joint Genome Institute (JGI-PGF)"/>
            <person name="Eastwood D.C."/>
            <person name="Floudas D."/>
            <person name="Binder M."/>
            <person name="Majcherczyk A."/>
            <person name="Schneider P."/>
            <person name="Aerts A."/>
            <person name="Asiegbu F.O."/>
            <person name="Baker S.E."/>
            <person name="Barry K."/>
            <person name="Bendiksby M."/>
            <person name="Blumentritt M."/>
            <person name="Coutinho P.M."/>
            <person name="Cullen D."/>
            <person name="Cullen D."/>
            <person name="Gathman A."/>
            <person name="Goodell B."/>
            <person name="Henrissat B."/>
            <person name="Ihrmark K."/>
            <person name="Kauserud H."/>
            <person name="Kohler A."/>
            <person name="LaButti K."/>
            <person name="Lapidus A."/>
            <person name="Lavin J.L."/>
            <person name="Lee Y.-H."/>
            <person name="Lindquist E."/>
            <person name="Lilly W."/>
            <person name="Lucas S."/>
            <person name="Morin E."/>
            <person name="Murat C."/>
            <person name="Oguiza J.A."/>
            <person name="Park J."/>
            <person name="Pisabarro A.G."/>
            <person name="Riley R."/>
            <person name="Rosling A."/>
            <person name="Salamov A."/>
            <person name="Schmidt O."/>
            <person name="Schmutz J."/>
            <person name="Skrede I."/>
            <person name="Stenlid J."/>
            <person name="Wiebenga A."/>
            <person name="Xie X."/>
            <person name="Kues U."/>
            <person name="Hibbett D.S."/>
            <person name="Hoffmeister D."/>
            <person name="Hogberg N."/>
            <person name="Martin F."/>
            <person name="Grigoriev I.V."/>
            <person name="Watkinson S.C."/>
        </authorList>
    </citation>
    <scope>NUCLEOTIDE SEQUENCE</scope>
    <source>
        <strain evidence="2">S7.9</strain>
    </source>
</reference>
<feature type="transmembrane region" description="Helical" evidence="1">
    <location>
        <begin position="17"/>
        <end position="35"/>
    </location>
</feature>
<dbReference type="AlphaFoldDB" id="F8P2N4"/>
<organism>
    <name type="scientific">Serpula lacrymans var. lacrymans (strain S7.9)</name>
    <name type="common">Dry rot fungus</name>
    <dbReference type="NCBI Taxonomy" id="578457"/>
    <lineage>
        <taxon>Eukaryota</taxon>
        <taxon>Fungi</taxon>
        <taxon>Dikarya</taxon>
        <taxon>Basidiomycota</taxon>
        <taxon>Agaricomycotina</taxon>
        <taxon>Agaricomycetes</taxon>
        <taxon>Agaricomycetidae</taxon>
        <taxon>Boletales</taxon>
        <taxon>Coniophorineae</taxon>
        <taxon>Serpulaceae</taxon>
        <taxon>Serpula</taxon>
    </lineage>
</organism>
<keyword evidence="1" id="KW-0812">Transmembrane</keyword>
<dbReference type="KEGG" id="sla:SERLADRAFT_350756"/>
<dbReference type="GeneID" id="18809269"/>
<dbReference type="RefSeq" id="XP_007320957.1">
    <property type="nucleotide sequence ID" value="XM_007320895.1"/>
</dbReference>
<feature type="transmembrane region" description="Helical" evidence="1">
    <location>
        <begin position="174"/>
        <end position="198"/>
    </location>
</feature>
<feature type="transmembrane region" description="Helical" evidence="1">
    <location>
        <begin position="139"/>
        <end position="162"/>
    </location>
</feature>
<proteinExistence type="predicted"/>
<keyword evidence="1" id="KW-0472">Membrane</keyword>
<feature type="transmembrane region" description="Helical" evidence="1">
    <location>
        <begin position="97"/>
        <end position="119"/>
    </location>
</feature>
<dbReference type="EMBL" id="GL945437">
    <property type="protein sequence ID" value="EGO22419.1"/>
    <property type="molecule type" value="Genomic_DNA"/>
</dbReference>
<dbReference type="OrthoDB" id="2641762at2759"/>
<sequence length="203" mass="22994">MFVEDCNYPSGPMEYSLAMYSSAICIIANVSYTLENWMVDGLLLWHCSIIYSERRWVIVLPIIMYIASIAVSIILLYQNSLPNGNLWGRLSFNFGLFYFTISASINVILTILIFARIFVFRYHARKALEKAHTVPYMSVAALLIESCVLYAIFSILFIVLYGVQSDLSNTFLPILSQVHVCVICLDIAPLLTISLGVWDLRSP</sequence>
<dbReference type="Proteomes" id="UP000008064">
    <property type="component" value="Unassembled WGS sequence"/>
</dbReference>
<gene>
    <name evidence="2" type="ORF">SERLADRAFT_350756</name>
</gene>
<keyword evidence="1" id="KW-1133">Transmembrane helix</keyword>
<feature type="transmembrane region" description="Helical" evidence="1">
    <location>
        <begin position="56"/>
        <end position="77"/>
    </location>
</feature>